<gene>
    <name evidence="1" type="ORF">GMARGA_LOCUS38323</name>
</gene>
<reference evidence="1 2" key="1">
    <citation type="submission" date="2021-06" db="EMBL/GenBank/DDBJ databases">
        <authorList>
            <person name="Kallberg Y."/>
            <person name="Tangrot J."/>
            <person name="Rosling A."/>
        </authorList>
    </citation>
    <scope>NUCLEOTIDE SEQUENCE [LARGE SCALE GENOMIC DNA]</scope>
    <source>
        <strain evidence="1 2">120-4 pot B 10/14</strain>
    </source>
</reference>
<proteinExistence type="predicted"/>
<evidence type="ECO:0000313" key="2">
    <source>
        <dbReference type="Proteomes" id="UP000789901"/>
    </source>
</evidence>
<feature type="non-terminal residue" evidence="1">
    <location>
        <position position="290"/>
    </location>
</feature>
<evidence type="ECO:0000313" key="1">
    <source>
        <dbReference type="EMBL" id="CAG8846765.1"/>
    </source>
</evidence>
<organism evidence="1 2">
    <name type="scientific">Gigaspora margarita</name>
    <dbReference type="NCBI Taxonomy" id="4874"/>
    <lineage>
        <taxon>Eukaryota</taxon>
        <taxon>Fungi</taxon>
        <taxon>Fungi incertae sedis</taxon>
        <taxon>Mucoromycota</taxon>
        <taxon>Glomeromycotina</taxon>
        <taxon>Glomeromycetes</taxon>
        <taxon>Diversisporales</taxon>
        <taxon>Gigasporaceae</taxon>
        <taxon>Gigaspora</taxon>
    </lineage>
</organism>
<dbReference type="Proteomes" id="UP000789901">
    <property type="component" value="Unassembled WGS sequence"/>
</dbReference>
<protein>
    <submittedName>
        <fullName evidence="1">28556_t:CDS:1</fullName>
    </submittedName>
</protein>
<name>A0ABN7X329_GIGMA</name>
<keyword evidence="2" id="KW-1185">Reference proteome</keyword>
<sequence length="290" mass="34444">MKTREYFTGNFSNNNKYFMVNNIQDYVNSQTDESLIKSKVVGTNNLHTYILISGFSVYFEIKINKVNDPKNIKVDYRKVKDVYCEIKNYQNAKVLDKTRVDLKGTPCVFMRVEFINYFKRKKEIQRLKNLIKEKKIDFELYEDDISMLYLMFISVRTCVKFLDSDKEVAFPLSGSFSAYSTLSKNMFSNIFHYSTLIFHDEINNDHFLSMYWDLETVKMNQLRAMNNKLRKVLKGFKTILLINDEFSMGYMNPNEDLVDLIEIGLDPKENLSIEKIYDIIIKYRNSEYDE</sequence>
<accession>A0ABN7X329</accession>
<comment type="caution">
    <text evidence="1">The sequence shown here is derived from an EMBL/GenBank/DDBJ whole genome shotgun (WGS) entry which is preliminary data.</text>
</comment>
<dbReference type="EMBL" id="CAJVQB010084880">
    <property type="protein sequence ID" value="CAG8846765.1"/>
    <property type="molecule type" value="Genomic_DNA"/>
</dbReference>